<dbReference type="PANTHER" id="PTHR43071:SF1">
    <property type="entry name" value="2-AMINO-4-HYDROXY-6-HYDROXYMETHYLDIHYDROPTERIDINE PYROPHOSPHOKINASE"/>
    <property type="match status" value="1"/>
</dbReference>
<keyword evidence="9" id="KW-0289">Folate biosynthesis</keyword>
<dbReference type="GO" id="GO:0016301">
    <property type="term" value="F:kinase activity"/>
    <property type="evidence" value="ECO:0007669"/>
    <property type="project" value="UniProtKB-KW"/>
</dbReference>
<evidence type="ECO:0000256" key="12">
    <source>
        <dbReference type="ARBA" id="ARBA00033413"/>
    </source>
</evidence>
<dbReference type="STRING" id="1235591.CAK95_18725"/>
<dbReference type="Proteomes" id="UP000194137">
    <property type="component" value="Chromosome"/>
</dbReference>
<dbReference type="EC" id="2.7.6.3" evidence="3"/>
<keyword evidence="8" id="KW-0067">ATP-binding</keyword>
<dbReference type="RefSeq" id="WP_086089293.1">
    <property type="nucleotide sequence ID" value="NZ_CP021112.1"/>
</dbReference>
<dbReference type="PANTHER" id="PTHR43071">
    <property type="entry name" value="2-AMINO-4-HYDROXY-6-HYDROXYMETHYLDIHYDROPTERIDINE PYROPHOSPHOKINASE"/>
    <property type="match status" value="1"/>
</dbReference>
<protein>
    <recommendedName>
        <fullName evidence="4">2-amino-4-hydroxy-6-hydroxymethyldihydropteridine pyrophosphokinase</fullName>
        <ecNumber evidence="3">2.7.6.3</ecNumber>
    </recommendedName>
    <alternativeName>
        <fullName evidence="11">6-hydroxymethyl-7,8-dihydropterin pyrophosphokinase</fullName>
    </alternativeName>
    <alternativeName>
        <fullName evidence="12">7,8-dihydro-6-hydroxymethylpterin-pyrophosphokinase</fullName>
    </alternativeName>
</protein>
<dbReference type="UniPathway" id="UPA00077">
    <property type="reaction ID" value="UER00155"/>
</dbReference>
<keyword evidence="6" id="KW-0547">Nucleotide-binding</keyword>
<evidence type="ECO:0000256" key="9">
    <source>
        <dbReference type="ARBA" id="ARBA00022909"/>
    </source>
</evidence>
<dbReference type="NCBIfam" id="TIGR01498">
    <property type="entry name" value="folK"/>
    <property type="match status" value="1"/>
</dbReference>
<evidence type="ECO:0000256" key="4">
    <source>
        <dbReference type="ARBA" id="ARBA00016218"/>
    </source>
</evidence>
<sequence length="160" mass="17845">MPRAFVAFGGNVGDARDTIARGIAQFCDGDRVRLIARSSDYKTPPWGKTDQPAFINACIAIDTALTPLGLLDRAHEVERAFGRDRHKEERWGPRPLDIDLITYGDETLDDPKLTLPHPRMFERAFVLVPLSEIAPDAVIAGRSLREVLERLDRGGIERLA</sequence>
<evidence type="ECO:0000256" key="1">
    <source>
        <dbReference type="ARBA" id="ARBA00005051"/>
    </source>
</evidence>
<evidence type="ECO:0000313" key="13">
    <source>
        <dbReference type="EMBL" id="ARQ00898.1"/>
    </source>
</evidence>
<dbReference type="InterPro" id="IPR000550">
    <property type="entry name" value="Hppk"/>
</dbReference>
<dbReference type="EMBL" id="CP021112">
    <property type="protein sequence ID" value="ARQ00898.1"/>
    <property type="molecule type" value="Genomic_DNA"/>
</dbReference>
<dbReference type="AlphaFoldDB" id="A0A1W6ZUD3"/>
<evidence type="ECO:0000256" key="3">
    <source>
        <dbReference type="ARBA" id="ARBA00013253"/>
    </source>
</evidence>
<evidence type="ECO:0000256" key="5">
    <source>
        <dbReference type="ARBA" id="ARBA00022679"/>
    </source>
</evidence>
<proteinExistence type="inferred from homology"/>
<dbReference type="GO" id="GO:0005524">
    <property type="term" value="F:ATP binding"/>
    <property type="evidence" value="ECO:0007669"/>
    <property type="project" value="UniProtKB-KW"/>
</dbReference>
<dbReference type="PROSITE" id="PS00794">
    <property type="entry name" value="HPPK"/>
    <property type="match status" value="1"/>
</dbReference>
<gene>
    <name evidence="13" type="ORF">CAK95_18725</name>
</gene>
<evidence type="ECO:0000256" key="7">
    <source>
        <dbReference type="ARBA" id="ARBA00022777"/>
    </source>
</evidence>
<evidence type="ECO:0000256" key="10">
    <source>
        <dbReference type="ARBA" id="ARBA00029409"/>
    </source>
</evidence>
<comment type="pathway">
    <text evidence="1">Cofactor biosynthesis; tetrahydrofolate biosynthesis; 2-amino-4-hydroxy-6-hydroxymethyl-7,8-dihydropteridine diphosphate from 7,8-dihydroneopterin triphosphate: step 4/4.</text>
</comment>
<evidence type="ECO:0000256" key="8">
    <source>
        <dbReference type="ARBA" id="ARBA00022840"/>
    </source>
</evidence>
<dbReference type="InterPro" id="IPR035907">
    <property type="entry name" value="Hppk_sf"/>
</dbReference>
<keyword evidence="5" id="KW-0808">Transferase</keyword>
<comment type="similarity">
    <text evidence="2">Belongs to the HPPK family.</text>
</comment>
<dbReference type="KEGG" id="psin:CAK95_18725"/>
<name>A0A1W6ZUD3_9HYPH</name>
<keyword evidence="14" id="KW-1185">Reference proteome</keyword>
<keyword evidence="7 13" id="KW-0418">Kinase</keyword>
<evidence type="ECO:0000256" key="6">
    <source>
        <dbReference type="ARBA" id="ARBA00022741"/>
    </source>
</evidence>
<dbReference type="GO" id="GO:0003848">
    <property type="term" value="F:2-amino-4-hydroxy-6-hydroxymethyldihydropteridine diphosphokinase activity"/>
    <property type="evidence" value="ECO:0007669"/>
    <property type="project" value="UniProtKB-EC"/>
</dbReference>
<evidence type="ECO:0000256" key="11">
    <source>
        <dbReference type="ARBA" id="ARBA00029766"/>
    </source>
</evidence>
<dbReference type="Gene3D" id="3.30.70.560">
    <property type="entry name" value="7,8-Dihydro-6-hydroxymethylpterin-pyrophosphokinase HPPK"/>
    <property type="match status" value="1"/>
</dbReference>
<dbReference type="GO" id="GO:0046656">
    <property type="term" value="P:folic acid biosynthetic process"/>
    <property type="evidence" value="ECO:0007669"/>
    <property type="project" value="UniProtKB-KW"/>
</dbReference>
<evidence type="ECO:0000313" key="14">
    <source>
        <dbReference type="Proteomes" id="UP000194137"/>
    </source>
</evidence>
<dbReference type="Pfam" id="PF01288">
    <property type="entry name" value="HPPK"/>
    <property type="match status" value="1"/>
</dbReference>
<dbReference type="SUPFAM" id="SSF55083">
    <property type="entry name" value="6-hydroxymethyl-7,8-dihydropterin pyrophosphokinase, HPPK"/>
    <property type="match status" value="1"/>
</dbReference>
<comment type="function">
    <text evidence="10">Catalyzes the transfer of pyrophosphate from adenosine triphosphate (ATP) to 6-hydroxymethyl-7,8-dihydropterin, an enzymatic step in folate biosynthesis pathway.</text>
</comment>
<dbReference type="GO" id="GO:0046654">
    <property type="term" value="P:tetrahydrofolate biosynthetic process"/>
    <property type="evidence" value="ECO:0007669"/>
    <property type="project" value="UniProtKB-UniPathway"/>
</dbReference>
<reference evidence="13 14" key="1">
    <citation type="submission" date="2017-05" db="EMBL/GenBank/DDBJ databases">
        <title>Full genome sequence of Pseudorhodoplanes sinuspersici.</title>
        <authorList>
            <person name="Dastgheib S.M.M."/>
            <person name="Shavandi M."/>
            <person name="Tirandaz H."/>
        </authorList>
    </citation>
    <scope>NUCLEOTIDE SEQUENCE [LARGE SCALE GENOMIC DNA]</scope>
    <source>
        <strain evidence="13 14">RIPI110</strain>
    </source>
</reference>
<organism evidence="13 14">
    <name type="scientific">Pseudorhodoplanes sinuspersici</name>
    <dbReference type="NCBI Taxonomy" id="1235591"/>
    <lineage>
        <taxon>Bacteria</taxon>
        <taxon>Pseudomonadati</taxon>
        <taxon>Pseudomonadota</taxon>
        <taxon>Alphaproteobacteria</taxon>
        <taxon>Hyphomicrobiales</taxon>
        <taxon>Pseudorhodoplanes</taxon>
    </lineage>
</organism>
<accession>A0A1W6ZUD3</accession>
<dbReference type="CDD" id="cd00483">
    <property type="entry name" value="HPPK"/>
    <property type="match status" value="1"/>
</dbReference>
<evidence type="ECO:0000256" key="2">
    <source>
        <dbReference type="ARBA" id="ARBA00005810"/>
    </source>
</evidence>
<dbReference type="OrthoDB" id="9808041at2"/>